<dbReference type="AlphaFoldDB" id="A0A9Q0GLH9"/>
<evidence type="ECO:0000313" key="3">
    <source>
        <dbReference type="Proteomes" id="UP001141806"/>
    </source>
</evidence>
<dbReference type="EMBL" id="JAMYWD010000208">
    <property type="protein sequence ID" value="KAJ4949843.1"/>
    <property type="molecule type" value="Genomic_DNA"/>
</dbReference>
<feature type="region of interest" description="Disordered" evidence="1">
    <location>
        <begin position="109"/>
        <end position="138"/>
    </location>
</feature>
<evidence type="ECO:0000256" key="1">
    <source>
        <dbReference type="SAM" id="MobiDB-lite"/>
    </source>
</evidence>
<gene>
    <name evidence="2" type="ORF">NE237_014218</name>
</gene>
<sequence length="322" mass="35826">MYPMEDAREMPASVKRSLDGTPRKRKGAVEEDHPDLALGSVPEVVDGERMSVAPPLKEALRMTANHSISSLLQNHILKNLTGWNPNRPVDGVMPLVHSDVMPSSISPNLNRTLSPKPENPKPNPPVEPIHTSPIFGSPCPSLVLDGPSQSSAGHTPFPSRSSTLVSSDFLNGLSGKPPPAPIPGSKNQTASLALRPPNRLPFHPITSDILQSLMDPVCMTKNFEDADTDKDGVEDEEEEEDEVEEDEDEAHSYEEESARRKRNRERKLFPELDKNSLLRAVETWEDLEESLRDPRPFFIMLIRPPASCFLLFIIATWQIDVR</sequence>
<dbReference type="Proteomes" id="UP001141806">
    <property type="component" value="Unassembled WGS sequence"/>
</dbReference>
<organism evidence="2 3">
    <name type="scientific">Protea cynaroides</name>
    <dbReference type="NCBI Taxonomy" id="273540"/>
    <lineage>
        <taxon>Eukaryota</taxon>
        <taxon>Viridiplantae</taxon>
        <taxon>Streptophyta</taxon>
        <taxon>Embryophyta</taxon>
        <taxon>Tracheophyta</taxon>
        <taxon>Spermatophyta</taxon>
        <taxon>Magnoliopsida</taxon>
        <taxon>Proteales</taxon>
        <taxon>Proteaceae</taxon>
        <taxon>Protea</taxon>
    </lineage>
</organism>
<feature type="region of interest" description="Disordered" evidence="1">
    <location>
        <begin position="168"/>
        <end position="191"/>
    </location>
</feature>
<feature type="compositionally biased region" description="Acidic residues" evidence="1">
    <location>
        <begin position="225"/>
        <end position="249"/>
    </location>
</feature>
<proteinExistence type="predicted"/>
<evidence type="ECO:0000313" key="2">
    <source>
        <dbReference type="EMBL" id="KAJ4949843.1"/>
    </source>
</evidence>
<comment type="caution">
    <text evidence="2">The sequence shown here is derived from an EMBL/GenBank/DDBJ whole genome shotgun (WGS) entry which is preliminary data.</text>
</comment>
<feature type="region of interest" description="Disordered" evidence="1">
    <location>
        <begin position="223"/>
        <end position="263"/>
    </location>
</feature>
<keyword evidence="3" id="KW-1185">Reference proteome</keyword>
<protein>
    <submittedName>
        <fullName evidence="2">Uncharacterized protein</fullName>
    </submittedName>
</protein>
<feature type="region of interest" description="Disordered" evidence="1">
    <location>
        <begin position="1"/>
        <end position="43"/>
    </location>
</feature>
<name>A0A9Q0GLH9_9MAGN</name>
<accession>A0A9Q0GLH9</accession>
<feature type="compositionally biased region" description="Basic and acidic residues" evidence="1">
    <location>
        <begin position="16"/>
        <end position="35"/>
    </location>
</feature>
<reference evidence="2" key="1">
    <citation type="journal article" date="2023" name="Plant J.">
        <title>The genome of the king protea, Protea cynaroides.</title>
        <authorList>
            <person name="Chang J."/>
            <person name="Duong T.A."/>
            <person name="Schoeman C."/>
            <person name="Ma X."/>
            <person name="Roodt D."/>
            <person name="Barker N."/>
            <person name="Li Z."/>
            <person name="Van de Peer Y."/>
            <person name="Mizrachi E."/>
        </authorList>
    </citation>
    <scope>NUCLEOTIDE SEQUENCE</scope>
    <source>
        <tissue evidence="2">Young leaves</tissue>
    </source>
</reference>